<dbReference type="InterPro" id="IPR036631">
    <property type="entry name" value="MGMT_N_sf"/>
</dbReference>
<dbReference type="EC" id="2.1.1.63" evidence="9"/>
<dbReference type="NCBIfam" id="TIGR00589">
    <property type="entry name" value="ogt"/>
    <property type="match status" value="1"/>
</dbReference>
<dbReference type="AlphaFoldDB" id="A0A0B8P3G4"/>
<dbReference type="InterPro" id="IPR023546">
    <property type="entry name" value="MGMT"/>
</dbReference>
<dbReference type="SUPFAM" id="SSF53155">
    <property type="entry name" value="Methylated DNA-protein cysteine methyltransferase domain"/>
    <property type="match status" value="1"/>
</dbReference>
<dbReference type="Proteomes" id="UP000031671">
    <property type="component" value="Unassembled WGS sequence"/>
</dbReference>
<evidence type="ECO:0000259" key="11">
    <source>
        <dbReference type="Pfam" id="PF02870"/>
    </source>
</evidence>
<dbReference type="EMBL" id="BBRZ01000126">
    <property type="protein sequence ID" value="GAM59137.1"/>
    <property type="molecule type" value="Genomic_DNA"/>
</dbReference>
<dbReference type="FunFam" id="1.10.10.10:FF:000214">
    <property type="entry name" value="Methylated-DNA--protein-cysteine methyltransferase"/>
    <property type="match status" value="1"/>
</dbReference>
<comment type="miscellaneous">
    <text evidence="9">This enzyme catalyzes only one turnover and therefore is not strictly catalytic. According to one definition, an enzyme is a biocatalyst that acts repeatedly and over many reaction cycles.</text>
</comment>
<proteinExistence type="inferred from homology"/>
<dbReference type="GO" id="GO:0006307">
    <property type="term" value="P:DNA alkylation repair"/>
    <property type="evidence" value="ECO:0007669"/>
    <property type="project" value="UniProtKB-UniRule"/>
</dbReference>
<comment type="catalytic activity">
    <reaction evidence="8 9">
        <text>a 6-O-methyl-2'-deoxyguanosine in DNA + L-cysteinyl-[protein] = S-methyl-L-cysteinyl-[protein] + a 2'-deoxyguanosine in DNA</text>
        <dbReference type="Rhea" id="RHEA:24000"/>
        <dbReference type="Rhea" id="RHEA-COMP:10131"/>
        <dbReference type="Rhea" id="RHEA-COMP:10132"/>
        <dbReference type="Rhea" id="RHEA-COMP:11367"/>
        <dbReference type="Rhea" id="RHEA-COMP:11368"/>
        <dbReference type="ChEBI" id="CHEBI:29950"/>
        <dbReference type="ChEBI" id="CHEBI:82612"/>
        <dbReference type="ChEBI" id="CHEBI:85445"/>
        <dbReference type="ChEBI" id="CHEBI:85448"/>
        <dbReference type="EC" id="2.1.1.63"/>
    </reaction>
</comment>
<dbReference type="HAMAP" id="MF_00772">
    <property type="entry name" value="OGT"/>
    <property type="match status" value="1"/>
</dbReference>
<dbReference type="PANTHER" id="PTHR10815">
    <property type="entry name" value="METHYLATED-DNA--PROTEIN-CYSTEINE METHYLTRANSFERASE"/>
    <property type="match status" value="1"/>
</dbReference>
<dbReference type="CDD" id="cd06445">
    <property type="entry name" value="ATase"/>
    <property type="match status" value="1"/>
</dbReference>
<dbReference type="GO" id="GO:0005737">
    <property type="term" value="C:cytoplasm"/>
    <property type="evidence" value="ECO:0007669"/>
    <property type="project" value="UniProtKB-SubCell"/>
</dbReference>
<comment type="catalytic activity">
    <reaction evidence="1 9">
        <text>a 4-O-methyl-thymidine in DNA + L-cysteinyl-[protein] = a thymidine in DNA + S-methyl-L-cysteinyl-[protein]</text>
        <dbReference type="Rhea" id="RHEA:53428"/>
        <dbReference type="Rhea" id="RHEA-COMP:10131"/>
        <dbReference type="Rhea" id="RHEA-COMP:10132"/>
        <dbReference type="Rhea" id="RHEA-COMP:13555"/>
        <dbReference type="Rhea" id="RHEA-COMP:13556"/>
        <dbReference type="ChEBI" id="CHEBI:29950"/>
        <dbReference type="ChEBI" id="CHEBI:82612"/>
        <dbReference type="ChEBI" id="CHEBI:137386"/>
        <dbReference type="ChEBI" id="CHEBI:137387"/>
        <dbReference type="EC" id="2.1.1.63"/>
    </reaction>
</comment>
<keyword evidence="4 9" id="KW-0489">Methyltransferase</keyword>
<dbReference type="Pfam" id="PF01035">
    <property type="entry name" value="DNA_binding_1"/>
    <property type="match status" value="1"/>
</dbReference>
<evidence type="ECO:0000256" key="1">
    <source>
        <dbReference type="ARBA" id="ARBA00001286"/>
    </source>
</evidence>
<dbReference type="GO" id="GO:0032259">
    <property type="term" value="P:methylation"/>
    <property type="evidence" value="ECO:0007669"/>
    <property type="project" value="UniProtKB-KW"/>
</dbReference>
<comment type="caution">
    <text evidence="12">The sequence shown here is derived from an EMBL/GenBank/DDBJ whole genome shotgun (WGS) entry which is preliminary data.</text>
</comment>
<evidence type="ECO:0000256" key="6">
    <source>
        <dbReference type="ARBA" id="ARBA00022763"/>
    </source>
</evidence>
<dbReference type="Pfam" id="PF02870">
    <property type="entry name" value="Methyltransf_1N"/>
    <property type="match status" value="1"/>
</dbReference>
<evidence type="ECO:0000256" key="2">
    <source>
        <dbReference type="ARBA" id="ARBA00008711"/>
    </source>
</evidence>
<reference evidence="12 13" key="1">
    <citation type="submission" date="2015-01" db="EMBL/GenBank/DDBJ databases">
        <title>Vibrio sp. C1 JCM 19231 whole genome shotgun sequence.</title>
        <authorList>
            <person name="Sawabe T."/>
            <person name="Meirelles P."/>
            <person name="Feng G."/>
            <person name="Sayaka M."/>
            <person name="Hattori M."/>
            <person name="Ohkuma M."/>
        </authorList>
    </citation>
    <scope>NUCLEOTIDE SEQUENCE [LARGE SCALE GENOMIC DNA]</scope>
    <source>
        <strain evidence="13">JCM 19231</strain>
    </source>
</reference>
<accession>A0A0B8P3G4</accession>
<dbReference type="InterPro" id="IPR036388">
    <property type="entry name" value="WH-like_DNA-bd_sf"/>
</dbReference>
<feature type="domain" description="Methylguanine DNA methyltransferase ribonuclease-like" evidence="11">
    <location>
        <begin position="2"/>
        <end position="71"/>
    </location>
</feature>
<gene>
    <name evidence="12" type="ORF">JCM19231_4744</name>
</gene>
<dbReference type="PANTHER" id="PTHR10815:SF5">
    <property type="entry name" value="METHYLATED-DNA--PROTEIN-CYSTEINE METHYLTRANSFERASE"/>
    <property type="match status" value="1"/>
</dbReference>
<evidence type="ECO:0000256" key="9">
    <source>
        <dbReference type="HAMAP-Rule" id="MF_00772"/>
    </source>
</evidence>
<dbReference type="InterPro" id="IPR008332">
    <property type="entry name" value="MethylG_MeTrfase_N"/>
</dbReference>
<comment type="function">
    <text evidence="9">Involved in the cellular defense against the biological effects of O6-methylguanine (O6-MeG) and O4-methylthymine (O4-MeT) in DNA. Repairs the methylated nucleobase in DNA by stoichiometrically transferring the methyl group to a cysteine residue in the enzyme. This is a suicide reaction: the enzyme is irreversibly inactivated.</text>
</comment>
<dbReference type="InterPro" id="IPR036217">
    <property type="entry name" value="MethylDNA_cys_MeTrfase_DNAb"/>
</dbReference>
<evidence type="ECO:0000256" key="3">
    <source>
        <dbReference type="ARBA" id="ARBA00022490"/>
    </source>
</evidence>
<evidence type="ECO:0000313" key="13">
    <source>
        <dbReference type="Proteomes" id="UP000031671"/>
    </source>
</evidence>
<keyword evidence="13" id="KW-1185">Reference proteome</keyword>
<dbReference type="SUPFAM" id="SSF46767">
    <property type="entry name" value="Methylated DNA-protein cysteine methyltransferase, C-terminal domain"/>
    <property type="match status" value="1"/>
</dbReference>
<sequence length="158" mass="17479">MLYYNEFDSALGIITVQTSDKGIKGIWFETYTTKPDELGEHASNHPILVSAKKQLSEYLNGERAEFDLPLDADGTEFQKQVWSELAKIPFGETRSYKQIAEAINKPKAVRAVGAANGKNPVSVVVPCHRVVGSNRALTGYAGGIERKKKLLELENIEL</sequence>
<protein>
    <recommendedName>
        <fullName evidence="9">Methylated-DNA--protein-cysteine methyltransferase</fullName>
        <ecNumber evidence="9">2.1.1.63</ecNumber>
    </recommendedName>
    <alternativeName>
        <fullName evidence="9">6-O-methylguanine-DNA methyltransferase</fullName>
        <shortName evidence="9">MGMT</shortName>
    </alternativeName>
    <alternativeName>
        <fullName evidence="9">O-6-methylguanine-DNA-alkyltransferase</fullName>
    </alternativeName>
</protein>
<organism evidence="12 13">
    <name type="scientific">Vibrio ishigakensis</name>
    <dbReference type="NCBI Taxonomy" id="1481914"/>
    <lineage>
        <taxon>Bacteria</taxon>
        <taxon>Pseudomonadati</taxon>
        <taxon>Pseudomonadota</taxon>
        <taxon>Gammaproteobacteria</taxon>
        <taxon>Vibrionales</taxon>
        <taxon>Vibrionaceae</taxon>
        <taxon>Vibrio</taxon>
    </lineage>
</organism>
<evidence type="ECO:0000256" key="7">
    <source>
        <dbReference type="ARBA" id="ARBA00023204"/>
    </source>
</evidence>
<dbReference type="InterPro" id="IPR001497">
    <property type="entry name" value="MethylDNA_cys_MeTrfase_AS"/>
</dbReference>
<evidence type="ECO:0000259" key="10">
    <source>
        <dbReference type="Pfam" id="PF01035"/>
    </source>
</evidence>
<dbReference type="PROSITE" id="PS00374">
    <property type="entry name" value="MGMT"/>
    <property type="match status" value="1"/>
</dbReference>
<keyword evidence="7 9" id="KW-0234">DNA repair</keyword>
<evidence type="ECO:0000256" key="4">
    <source>
        <dbReference type="ARBA" id="ARBA00022603"/>
    </source>
</evidence>
<dbReference type="GO" id="GO:0003908">
    <property type="term" value="F:methylated-DNA-[protein]-cysteine S-methyltransferase activity"/>
    <property type="evidence" value="ECO:0007669"/>
    <property type="project" value="UniProtKB-UniRule"/>
</dbReference>
<dbReference type="InterPro" id="IPR014048">
    <property type="entry name" value="MethylDNA_cys_MeTrfase_DNA-bd"/>
</dbReference>
<dbReference type="Gene3D" id="1.10.10.10">
    <property type="entry name" value="Winged helix-like DNA-binding domain superfamily/Winged helix DNA-binding domain"/>
    <property type="match status" value="1"/>
</dbReference>
<feature type="domain" description="Methylated-DNA-[protein]-cysteine S-methyltransferase DNA binding" evidence="10">
    <location>
        <begin position="76"/>
        <end position="155"/>
    </location>
</feature>
<comment type="subcellular location">
    <subcellularLocation>
        <location evidence="9">Cytoplasm</location>
    </subcellularLocation>
</comment>
<dbReference type="Gene3D" id="3.30.160.70">
    <property type="entry name" value="Methylated DNA-protein cysteine methyltransferase domain"/>
    <property type="match status" value="1"/>
</dbReference>
<evidence type="ECO:0000256" key="5">
    <source>
        <dbReference type="ARBA" id="ARBA00022679"/>
    </source>
</evidence>
<keyword evidence="6 9" id="KW-0227">DNA damage</keyword>
<feature type="active site" description="Nucleophile; methyl group acceptor" evidence="9">
    <location>
        <position position="127"/>
    </location>
</feature>
<name>A0A0B8P3G4_9VIBR</name>
<comment type="similarity">
    <text evidence="2 9">Belongs to the MGMT family.</text>
</comment>
<evidence type="ECO:0000256" key="8">
    <source>
        <dbReference type="ARBA" id="ARBA00049348"/>
    </source>
</evidence>
<evidence type="ECO:0000313" key="12">
    <source>
        <dbReference type="EMBL" id="GAM59137.1"/>
    </source>
</evidence>
<keyword evidence="5 9" id="KW-0808">Transferase</keyword>
<reference evidence="12 13" key="2">
    <citation type="submission" date="2015-01" db="EMBL/GenBank/DDBJ databases">
        <authorList>
            <consortium name="NBRP consortium"/>
            <person name="Sawabe T."/>
            <person name="Meirelles P."/>
            <person name="Feng G."/>
            <person name="Sayaka M."/>
            <person name="Hattori M."/>
            <person name="Ohkuma M."/>
        </authorList>
    </citation>
    <scope>NUCLEOTIDE SEQUENCE [LARGE SCALE GENOMIC DNA]</scope>
    <source>
        <strain evidence="13">JCM 19231</strain>
    </source>
</reference>
<keyword evidence="3 9" id="KW-0963">Cytoplasm</keyword>
<dbReference type="RefSeq" id="WP_261835147.1">
    <property type="nucleotide sequence ID" value="NZ_AP024881.1"/>
</dbReference>